<dbReference type="AlphaFoldDB" id="A0A2N1MUR1"/>
<evidence type="ECO:0000313" key="2">
    <source>
        <dbReference type="Proteomes" id="UP000233469"/>
    </source>
</evidence>
<feature type="non-terminal residue" evidence="1">
    <location>
        <position position="71"/>
    </location>
</feature>
<sequence length="71" mass="8304">MKTSLQRFPMVAHNLKVTFNDLTDFNDKFKELKMRYNTKINITKTVGSNVRENDFETQDILTLNHGKIGEI</sequence>
<proteinExistence type="predicted"/>
<dbReference type="EMBL" id="LLXL01001269">
    <property type="protein sequence ID" value="PKK65394.1"/>
    <property type="molecule type" value="Genomic_DNA"/>
</dbReference>
<organism evidence="1 2">
    <name type="scientific">Rhizophagus irregularis</name>
    <dbReference type="NCBI Taxonomy" id="588596"/>
    <lineage>
        <taxon>Eukaryota</taxon>
        <taxon>Fungi</taxon>
        <taxon>Fungi incertae sedis</taxon>
        <taxon>Mucoromycota</taxon>
        <taxon>Glomeromycotina</taxon>
        <taxon>Glomeromycetes</taxon>
        <taxon>Glomerales</taxon>
        <taxon>Glomeraceae</taxon>
        <taxon>Rhizophagus</taxon>
    </lineage>
</organism>
<accession>A0A2N1MUR1</accession>
<reference evidence="1 2" key="1">
    <citation type="submission" date="2016-04" db="EMBL/GenBank/DDBJ databases">
        <title>Genome analyses suggest a sexual origin of heterokaryosis in a supposedly ancient asexual fungus.</title>
        <authorList>
            <person name="Ropars J."/>
            <person name="Sedzielewska K."/>
            <person name="Noel J."/>
            <person name="Charron P."/>
            <person name="Farinelli L."/>
            <person name="Marton T."/>
            <person name="Kruger M."/>
            <person name="Pelin A."/>
            <person name="Brachmann A."/>
            <person name="Corradi N."/>
        </authorList>
    </citation>
    <scope>NUCLEOTIDE SEQUENCE [LARGE SCALE GENOMIC DNA]</scope>
    <source>
        <strain evidence="1 2">C2</strain>
    </source>
</reference>
<name>A0A2N1MUR1_9GLOM</name>
<protein>
    <submittedName>
        <fullName evidence="1">Uncharacterized protein</fullName>
    </submittedName>
</protein>
<comment type="caution">
    <text evidence="1">The sequence shown here is derived from an EMBL/GenBank/DDBJ whole genome shotgun (WGS) entry which is preliminary data.</text>
</comment>
<dbReference type="Proteomes" id="UP000233469">
    <property type="component" value="Unassembled WGS sequence"/>
</dbReference>
<reference evidence="1 2" key="2">
    <citation type="submission" date="2017-10" db="EMBL/GenBank/DDBJ databases">
        <title>Extensive intraspecific genome diversity in a model arbuscular mycorrhizal fungus.</title>
        <authorList>
            <person name="Chen E.C.H."/>
            <person name="Morin E."/>
            <person name="Baudet D."/>
            <person name="Noel J."/>
            <person name="Ndikumana S."/>
            <person name="Charron P."/>
            <person name="St-Onge C."/>
            <person name="Giorgi J."/>
            <person name="Grigoriev I.V."/>
            <person name="Roux C."/>
            <person name="Martin F.M."/>
            <person name="Corradi N."/>
        </authorList>
    </citation>
    <scope>NUCLEOTIDE SEQUENCE [LARGE SCALE GENOMIC DNA]</scope>
    <source>
        <strain evidence="1 2">C2</strain>
    </source>
</reference>
<evidence type="ECO:0000313" key="1">
    <source>
        <dbReference type="EMBL" id="PKK65394.1"/>
    </source>
</evidence>
<gene>
    <name evidence="1" type="ORF">RhiirC2_755090</name>
</gene>